<evidence type="ECO:0000313" key="3">
    <source>
        <dbReference type="EMBL" id="UOO78518.1"/>
    </source>
</evidence>
<dbReference type="Proteomes" id="UP000294721">
    <property type="component" value="Unassembled WGS sequence"/>
</dbReference>
<proteinExistence type="predicted"/>
<accession>A0AAE9GVF9</accession>
<protein>
    <submittedName>
        <fullName evidence="3">Uncharacterized protein</fullName>
    </submittedName>
</protein>
<gene>
    <name evidence="2" type="ORF">EV680_10524</name>
    <name evidence="3" type="ORF">LVJ78_07275</name>
</gene>
<reference evidence="3" key="3">
    <citation type="journal article" date="2022" name="Res Sq">
        <title>Evolution of multicellular longitudinally dividing oral cavity symbionts (Neisseriaceae).</title>
        <authorList>
            <person name="Nyongesa S."/>
            <person name="Weber P."/>
            <person name="Bernet E."/>
            <person name="Pullido F."/>
            <person name="Nieckarz M."/>
            <person name="Delaby M."/>
            <person name="Nieves C."/>
            <person name="Viehboeck T."/>
            <person name="Krause N."/>
            <person name="Rivera-Millot A."/>
            <person name="Nakamura A."/>
            <person name="Vischer N."/>
            <person name="VanNieuwenhze M."/>
            <person name="Brun Y."/>
            <person name="Cava F."/>
            <person name="Bulgheresi S."/>
            <person name="Veyrier F."/>
        </authorList>
    </citation>
    <scope>NUCLEOTIDE SEQUENCE</scope>
    <source>
        <strain evidence="3">1258/02</strain>
    </source>
</reference>
<feature type="transmembrane region" description="Helical" evidence="1">
    <location>
        <begin position="12"/>
        <end position="36"/>
    </location>
</feature>
<evidence type="ECO:0000256" key="1">
    <source>
        <dbReference type="SAM" id="Phobius"/>
    </source>
</evidence>
<dbReference type="EMBL" id="CP091507">
    <property type="protein sequence ID" value="UOO78518.1"/>
    <property type="molecule type" value="Genomic_DNA"/>
</dbReference>
<dbReference type="AlphaFoldDB" id="A0AAE9GVF9"/>
<keyword evidence="1" id="KW-0812">Transmembrane</keyword>
<reference evidence="2 4" key="1">
    <citation type="submission" date="2019-03" db="EMBL/GenBank/DDBJ databases">
        <title>Genomic Encyclopedia of Type Strains, Phase IV (KMG-IV): sequencing the most valuable type-strain genomes for metagenomic binning, comparative biology and taxonomic classification.</title>
        <authorList>
            <person name="Goeker M."/>
        </authorList>
    </citation>
    <scope>NUCLEOTIDE SEQUENCE [LARGE SCALE GENOMIC DNA]</scope>
    <source>
        <strain evidence="2 4">DSM 17474</strain>
    </source>
</reference>
<organism evidence="3 5">
    <name type="scientific">Uruburuella suis</name>
    <dbReference type="NCBI Taxonomy" id="252130"/>
    <lineage>
        <taxon>Bacteria</taxon>
        <taxon>Pseudomonadati</taxon>
        <taxon>Pseudomonadota</taxon>
        <taxon>Betaproteobacteria</taxon>
        <taxon>Neisseriales</taxon>
        <taxon>Neisseriaceae</taxon>
        <taxon>Uruburuella</taxon>
    </lineage>
</organism>
<dbReference type="Proteomes" id="UP000829756">
    <property type="component" value="Chromosome"/>
</dbReference>
<evidence type="ECO:0000313" key="4">
    <source>
        <dbReference type="Proteomes" id="UP000294721"/>
    </source>
</evidence>
<dbReference type="KEGG" id="usu:LVJ78_07275"/>
<evidence type="ECO:0000313" key="5">
    <source>
        <dbReference type="Proteomes" id="UP000829756"/>
    </source>
</evidence>
<reference evidence="3" key="2">
    <citation type="submission" date="2021-12" db="EMBL/GenBank/DDBJ databases">
        <authorList>
            <person name="Veyrier F.J."/>
        </authorList>
    </citation>
    <scope>NUCLEOTIDE SEQUENCE</scope>
    <source>
        <strain evidence="3">1258/02</strain>
    </source>
</reference>
<sequence length="50" mass="5557">MTPLFLGQSLLSHLLVTTLVVSALALLAWLLSWLVAYRRKSDDESGENDI</sequence>
<evidence type="ECO:0000313" key="2">
    <source>
        <dbReference type="EMBL" id="TCP07903.1"/>
    </source>
</evidence>
<dbReference type="EMBL" id="SLXE01000005">
    <property type="protein sequence ID" value="TCP07903.1"/>
    <property type="molecule type" value="Genomic_DNA"/>
</dbReference>
<dbReference type="RefSeq" id="WP_165870893.1">
    <property type="nucleotide sequence ID" value="NZ_CALJUB010000044.1"/>
</dbReference>
<name>A0AAE9GVF9_9NEIS</name>
<keyword evidence="4" id="KW-1185">Reference proteome</keyword>
<keyword evidence="1" id="KW-1133">Transmembrane helix</keyword>
<keyword evidence="1" id="KW-0472">Membrane</keyword>